<accession>A0ACD3BD82</accession>
<dbReference type="Proteomes" id="UP000308600">
    <property type="component" value="Unassembled WGS sequence"/>
</dbReference>
<organism evidence="1 2">
    <name type="scientific">Pluteus cervinus</name>
    <dbReference type="NCBI Taxonomy" id="181527"/>
    <lineage>
        <taxon>Eukaryota</taxon>
        <taxon>Fungi</taxon>
        <taxon>Dikarya</taxon>
        <taxon>Basidiomycota</taxon>
        <taxon>Agaricomycotina</taxon>
        <taxon>Agaricomycetes</taxon>
        <taxon>Agaricomycetidae</taxon>
        <taxon>Agaricales</taxon>
        <taxon>Pluteineae</taxon>
        <taxon>Pluteaceae</taxon>
        <taxon>Pluteus</taxon>
    </lineage>
</organism>
<name>A0ACD3BD82_9AGAR</name>
<keyword evidence="2" id="KW-1185">Reference proteome</keyword>
<gene>
    <name evidence="1" type="ORF">BDN72DRAFT_885343</name>
</gene>
<dbReference type="EMBL" id="ML208261">
    <property type="protein sequence ID" value="TFK75810.1"/>
    <property type="molecule type" value="Genomic_DNA"/>
</dbReference>
<reference evidence="1 2" key="1">
    <citation type="journal article" date="2019" name="Nat. Ecol. Evol.">
        <title>Megaphylogeny resolves global patterns of mushroom evolution.</title>
        <authorList>
            <person name="Varga T."/>
            <person name="Krizsan K."/>
            <person name="Foldi C."/>
            <person name="Dima B."/>
            <person name="Sanchez-Garcia M."/>
            <person name="Sanchez-Ramirez S."/>
            <person name="Szollosi G.J."/>
            <person name="Szarkandi J.G."/>
            <person name="Papp V."/>
            <person name="Albert L."/>
            <person name="Andreopoulos W."/>
            <person name="Angelini C."/>
            <person name="Antonin V."/>
            <person name="Barry K.W."/>
            <person name="Bougher N.L."/>
            <person name="Buchanan P."/>
            <person name="Buyck B."/>
            <person name="Bense V."/>
            <person name="Catcheside P."/>
            <person name="Chovatia M."/>
            <person name="Cooper J."/>
            <person name="Damon W."/>
            <person name="Desjardin D."/>
            <person name="Finy P."/>
            <person name="Geml J."/>
            <person name="Haridas S."/>
            <person name="Hughes K."/>
            <person name="Justo A."/>
            <person name="Karasinski D."/>
            <person name="Kautmanova I."/>
            <person name="Kiss B."/>
            <person name="Kocsube S."/>
            <person name="Kotiranta H."/>
            <person name="LaButti K.M."/>
            <person name="Lechner B.E."/>
            <person name="Liimatainen K."/>
            <person name="Lipzen A."/>
            <person name="Lukacs Z."/>
            <person name="Mihaltcheva S."/>
            <person name="Morgado L.N."/>
            <person name="Niskanen T."/>
            <person name="Noordeloos M.E."/>
            <person name="Ohm R.A."/>
            <person name="Ortiz-Santana B."/>
            <person name="Ovrebo C."/>
            <person name="Racz N."/>
            <person name="Riley R."/>
            <person name="Savchenko A."/>
            <person name="Shiryaev A."/>
            <person name="Soop K."/>
            <person name="Spirin V."/>
            <person name="Szebenyi C."/>
            <person name="Tomsovsky M."/>
            <person name="Tulloss R.E."/>
            <person name="Uehling J."/>
            <person name="Grigoriev I.V."/>
            <person name="Vagvolgyi C."/>
            <person name="Papp T."/>
            <person name="Martin F.M."/>
            <person name="Miettinen O."/>
            <person name="Hibbett D.S."/>
            <person name="Nagy L.G."/>
        </authorList>
    </citation>
    <scope>NUCLEOTIDE SEQUENCE [LARGE SCALE GENOMIC DNA]</scope>
    <source>
        <strain evidence="1 2">NL-1719</strain>
    </source>
</reference>
<evidence type="ECO:0000313" key="1">
    <source>
        <dbReference type="EMBL" id="TFK75810.1"/>
    </source>
</evidence>
<protein>
    <submittedName>
        <fullName evidence="1">Uncharacterized protein</fullName>
    </submittedName>
</protein>
<proteinExistence type="predicted"/>
<sequence length="427" mass="47955">MPSIRVKHTPSSVGLTTMEGSQVDIVLRSEGEPGLIGSALSLPRSERGVDGSQEHHDDVVEHLDVIDPQVSTVSSLTNAANSILIPPMSWYSRKPVLVLSPLASSEHMDQLIEGGRDAEQFEDSLDRHVEDVLMRPSKVRRTLMGIWSFLKTPMGVITAIYGFLVVFWGAAIVIFIAKIINFHNPNLQGFWIEVSSQVTNGLFTLTGIGLIPTRILDTYRVRKIWHYKYKTKQLRAKAGLPELLDQDDLPNPIYDPNYVHVLTDEEQEDLHYQQVQFQNHQTWYRSHGSETHRAFPINTALLICLFNDGNSFFQIILCGVMWGFDRFQRPPWAVLTLIPCCFLCGITAAVLIWRGGEKTKRKQEVEERLRVVLAGELPGAPDDPAPDTMNPVSQSTTPCLTEKVKAIVTASPTNQDTEDEKICKTEK</sequence>
<evidence type="ECO:0000313" key="2">
    <source>
        <dbReference type="Proteomes" id="UP000308600"/>
    </source>
</evidence>